<evidence type="ECO:0000256" key="4">
    <source>
        <dbReference type="ARBA" id="ARBA00023180"/>
    </source>
</evidence>
<evidence type="ECO:0000256" key="2">
    <source>
        <dbReference type="ARBA" id="ARBA00022729"/>
    </source>
</evidence>
<comment type="catalytic activity">
    <reaction evidence="5">
        <text>an aryl sulfate + H2O = a phenol + sulfate + H(+)</text>
        <dbReference type="Rhea" id="RHEA:17261"/>
        <dbReference type="ChEBI" id="CHEBI:15377"/>
        <dbReference type="ChEBI" id="CHEBI:15378"/>
        <dbReference type="ChEBI" id="CHEBI:16189"/>
        <dbReference type="ChEBI" id="CHEBI:33853"/>
        <dbReference type="ChEBI" id="CHEBI:140317"/>
        <dbReference type="EC" id="3.1.6.1"/>
    </reaction>
</comment>
<dbReference type="CDD" id="cd16147">
    <property type="entry name" value="G6S"/>
    <property type="match status" value="1"/>
</dbReference>
<dbReference type="Pfam" id="PF00884">
    <property type="entry name" value="Sulfatase"/>
    <property type="match status" value="1"/>
</dbReference>
<dbReference type="InterPro" id="IPR000917">
    <property type="entry name" value="Sulfatase_N"/>
</dbReference>
<evidence type="ECO:0000256" key="6">
    <source>
        <dbReference type="PIRSR" id="PIRSR000972-50"/>
    </source>
</evidence>
<dbReference type="GO" id="GO:0018958">
    <property type="term" value="P:phenol-containing compound metabolic process"/>
    <property type="evidence" value="ECO:0007669"/>
    <property type="project" value="InterPro"/>
</dbReference>
<reference evidence="9 10" key="1">
    <citation type="journal article" date="2016" name="Genome Biol. Evol.">
        <title>Divergent and convergent evolution of fungal pathogenicity.</title>
        <authorList>
            <person name="Shang Y."/>
            <person name="Xiao G."/>
            <person name="Zheng P."/>
            <person name="Cen K."/>
            <person name="Zhan S."/>
            <person name="Wang C."/>
        </authorList>
    </citation>
    <scope>NUCLEOTIDE SEQUENCE [LARGE SCALE GENOMIC DNA]</scope>
    <source>
        <strain evidence="9 10">ARSEF 2679</strain>
    </source>
</reference>
<comment type="PTM">
    <text evidence="6">The conversion to 3-oxoalanine (also known as C-formylglycine, FGly), of a serine or cysteine residue in prokaryotes and of a cysteine residue in eukaryotes, is critical for catalytic activity.</text>
</comment>
<dbReference type="InterPro" id="IPR012083">
    <property type="entry name" value="Arylsulfatase"/>
</dbReference>
<evidence type="ECO:0000256" key="1">
    <source>
        <dbReference type="ARBA" id="ARBA00008779"/>
    </source>
</evidence>
<feature type="modified residue" description="3-oxoalanine (Cys)" evidence="6">
    <location>
        <position position="68"/>
    </location>
</feature>
<name>A0A167RR55_CORFA</name>
<comment type="caution">
    <text evidence="9">The sequence shown here is derived from an EMBL/GenBank/DDBJ whole genome shotgun (WGS) entry which is preliminary data.</text>
</comment>
<proteinExistence type="inferred from homology"/>
<dbReference type="InterPro" id="IPR017850">
    <property type="entry name" value="Alkaline_phosphatase_core_sf"/>
</dbReference>
<dbReference type="PIRSF" id="PIRSF000972">
    <property type="entry name" value="Arylsulf_plant"/>
    <property type="match status" value="1"/>
</dbReference>
<keyword evidence="2 7" id="KW-0732">Signal</keyword>
<dbReference type="PANTHER" id="PTHR43108">
    <property type="entry name" value="N-ACETYLGLUCOSAMINE-6-SULFATASE FAMILY MEMBER"/>
    <property type="match status" value="1"/>
</dbReference>
<evidence type="ECO:0000313" key="9">
    <source>
        <dbReference type="EMBL" id="OAA58848.1"/>
    </source>
</evidence>
<dbReference type="GO" id="GO:0004065">
    <property type="term" value="F:arylsulfatase activity"/>
    <property type="evidence" value="ECO:0007669"/>
    <property type="project" value="UniProtKB-UniRule"/>
</dbReference>
<dbReference type="Proteomes" id="UP000076744">
    <property type="component" value="Unassembled WGS sequence"/>
</dbReference>
<dbReference type="SUPFAM" id="SSF53649">
    <property type="entry name" value="Alkaline phosphatase-like"/>
    <property type="match status" value="1"/>
</dbReference>
<dbReference type="Gene3D" id="3.40.720.10">
    <property type="entry name" value="Alkaline Phosphatase, subunit A"/>
    <property type="match status" value="1"/>
</dbReference>
<accession>A0A167RR55</accession>
<evidence type="ECO:0000256" key="3">
    <source>
        <dbReference type="ARBA" id="ARBA00022801"/>
    </source>
</evidence>
<dbReference type="PROSITE" id="PS00523">
    <property type="entry name" value="SULFATASE_1"/>
    <property type="match status" value="1"/>
</dbReference>
<gene>
    <name evidence="9" type="ORF">ISF_06631</name>
</gene>
<sequence length="597" mass="67260">MKVAASLAALLLGATVQATAPAKPNFIFIITDDQDQQLGSVDYMDSVKKHLKNEGITLSKHFCTVSLCCPSRVSLLTGKAAHNTNVTDVEPPWGGYPKFISQGLNDDYLPIWLQDAGYNTYYTGKLMNKLGIRTYQSPAPRGWNRSDCAHIVIQFHMLSLIVLTVLLDPNTYVYNNAYFTLDNKKWRAFPGEYSTDLVAKRSLEFLKQGIDAQKPFFLGVAPIAPHSELTDTFREPVPASRHQDLFPGAQVPRNKNFNPSQPGTASYFKNLPRLSAAQVQYLDNFQRRRLQSLQAVDDLIDGIFDTLQDHPDVLANTYIIYTADNGFHLGQHRLPAGKTCGIEEDVNVPFIIRGPGIAKNKTVNFPSSHTDLAPTFLKLADIPLRDDFDGLPIPVRSVDQTPDSIKNEHVNIEYWGRGIIEGTAFDNLSKHMPPYQVVHGLTADIEGYFGQNTYKTLRIVSESYEFMYTVWCNGDHELYNMKRDPYQTSNLYGTESQCSPYDVGRLTKRLDTLVLTLKNCKGDSCRYPWKTIFPSGQVKSLQDALDESYDDFFDSQPWVSFDECTLGYIPELEGPAGPNPYQGSFARNTELRDEHWI</sequence>
<feature type="signal peptide" evidence="7">
    <location>
        <begin position="1"/>
        <end position="18"/>
    </location>
</feature>
<feature type="chain" id="PRO_5007892013" description="Arylsulfatase" evidence="7">
    <location>
        <begin position="19"/>
        <end position="597"/>
    </location>
</feature>
<evidence type="ECO:0000259" key="8">
    <source>
        <dbReference type="Pfam" id="PF00884"/>
    </source>
</evidence>
<dbReference type="STRING" id="1081104.A0A167RR55"/>
<evidence type="ECO:0000313" key="10">
    <source>
        <dbReference type="Proteomes" id="UP000076744"/>
    </source>
</evidence>
<dbReference type="InterPro" id="IPR024607">
    <property type="entry name" value="Sulfatase_CS"/>
</dbReference>
<dbReference type="GO" id="GO:0008449">
    <property type="term" value="F:N-acetylglucosamine-6-sulfatase activity"/>
    <property type="evidence" value="ECO:0007669"/>
    <property type="project" value="TreeGrafter"/>
</dbReference>
<evidence type="ECO:0000256" key="7">
    <source>
        <dbReference type="SAM" id="SignalP"/>
    </source>
</evidence>
<dbReference type="EMBL" id="AZHB01000017">
    <property type="protein sequence ID" value="OAA58848.1"/>
    <property type="molecule type" value="Genomic_DNA"/>
</dbReference>
<keyword evidence="10" id="KW-1185">Reference proteome</keyword>
<feature type="domain" description="Sulfatase N-terminal" evidence="8">
    <location>
        <begin position="24"/>
        <end position="382"/>
    </location>
</feature>
<organism evidence="9 10">
    <name type="scientific">Cordyceps fumosorosea (strain ARSEF 2679)</name>
    <name type="common">Isaria fumosorosea</name>
    <dbReference type="NCBI Taxonomy" id="1081104"/>
    <lineage>
        <taxon>Eukaryota</taxon>
        <taxon>Fungi</taxon>
        <taxon>Dikarya</taxon>
        <taxon>Ascomycota</taxon>
        <taxon>Pezizomycotina</taxon>
        <taxon>Sordariomycetes</taxon>
        <taxon>Hypocreomycetidae</taxon>
        <taxon>Hypocreales</taxon>
        <taxon>Cordycipitaceae</taxon>
        <taxon>Cordyceps</taxon>
    </lineage>
</organism>
<keyword evidence="3 5" id="KW-0378">Hydrolase</keyword>
<protein>
    <recommendedName>
        <fullName evidence="5">Arylsulfatase</fullName>
        <shortName evidence="5">AS</shortName>
        <ecNumber evidence="5">3.1.6.1</ecNumber>
    </recommendedName>
    <alternativeName>
        <fullName evidence="5">Aryl-sulfate sulphohydrolase</fullName>
    </alternativeName>
</protein>
<dbReference type="EC" id="3.1.6.1" evidence="5"/>
<comment type="similarity">
    <text evidence="1 5">Belongs to the sulfatase family.</text>
</comment>
<dbReference type="PANTHER" id="PTHR43108:SF8">
    <property type="entry name" value="SD21168P"/>
    <property type="match status" value="1"/>
</dbReference>
<dbReference type="GeneID" id="30022923"/>
<dbReference type="GO" id="GO:0005539">
    <property type="term" value="F:glycosaminoglycan binding"/>
    <property type="evidence" value="ECO:0007669"/>
    <property type="project" value="TreeGrafter"/>
</dbReference>
<dbReference type="OrthoDB" id="96314at2759"/>
<keyword evidence="4" id="KW-0325">Glycoprotein</keyword>
<dbReference type="RefSeq" id="XP_018702723.1">
    <property type="nucleotide sequence ID" value="XM_018850235.1"/>
</dbReference>
<evidence type="ECO:0000256" key="5">
    <source>
        <dbReference type="PIRNR" id="PIRNR000972"/>
    </source>
</evidence>
<dbReference type="AlphaFoldDB" id="A0A167RR55"/>